<dbReference type="Proteomes" id="UP000249819">
    <property type="component" value="Unassembled WGS sequence"/>
</dbReference>
<feature type="domain" description="DUF7638" evidence="1">
    <location>
        <begin position="10"/>
        <end position="109"/>
    </location>
</feature>
<dbReference type="RefSeq" id="WP_111592485.1">
    <property type="nucleotide sequence ID" value="NZ_QLMA01000004.1"/>
</dbReference>
<evidence type="ECO:0000313" key="3">
    <source>
        <dbReference type="EMBL" id="RAJ81923.1"/>
    </source>
</evidence>
<evidence type="ECO:0000259" key="2">
    <source>
        <dbReference type="Pfam" id="PF24645"/>
    </source>
</evidence>
<evidence type="ECO:0000259" key="1">
    <source>
        <dbReference type="Pfam" id="PF24644"/>
    </source>
</evidence>
<dbReference type="EMBL" id="QLMA01000004">
    <property type="protein sequence ID" value="RAJ81923.1"/>
    <property type="molecule type" value="Genomic_DNA"/>
</dbReference>
<dbReference type="Pfam" id="PF24645">
    <property type="entry name" value="DUF7639"/>
    <property type="match status" value="1"/>
</dbReference>
<name>A0A327VZX3_9BACT</name>
<dbReference type="InterPro" id="IPR056055">
    <property type="entry name" value="DUF7638"/>
</dbReference>
<proteinExistence type="predicted"/>
<sequence length="341" mass="39404">MTNFDNLTTISRKETIDGLSIPGIIRNGSYYFTDIQVYSDGLIYCWDTVDLELFQQKLDKQWVVTSIPDGQYIHIHSLGQWKIEQGQWEFTPQTYYEFVHALVRQLNPAMENLKSCYGSTTIKKGNVNYAKFPIPNPKPYYISEPSAYSPKRASGDSFNIFFREDNEQLYLAQLSIYPDGHLSITHLPQTRSYTFPELAKLMEQQRILTELPPGVRVHIWGLGSFVATEGDGEPATEKLKEFTNSFMVMNGAEDLVDKCRRILEDYRKNPTEQLKESLKQAYEAIPEHERMYVGDMDVKDIEVRMIIYGEDEIRGWSHYQVAKNRGEQLPGISIPKPKSEQ</sequence>
<feature type="domain" description="DUF7638" evidence="1">
    <location>
        <begin position="148"/>
        <end position="251"/>
    </location>
</feature>
<feature type="domain" description="DUF7639" evidence="2">
    <location>
        <begin position="255"/>
        <end position="326"/>
    </location>
</feature>
<gene>
    <name evidence="3" type="ORF">CLV59_104148</name>
</gene>
<keyword evidence="4" id="KW-1185">Reference proteome</keyword>
<evidence type="ECO:0000313" key="4">
    <source>
        <dbReference type="Proteomes" id="UP000249819"/>
    </source>
</evidence>
<dbReference type="InterPro" id="IPR056056">
    <property type="entry name" value="DUF7639"/>
</dbReference>
<dbReference type="OrthoDB" id="643483at2"/>
<protein>
    <submittedName>
        <fullName evidence="3">Uncharacterized protein</fullName>
    </submittedName>
</protein>
<dbReference type="AlphaFoldDB" id="A0A327VZX3"/>
<accession>A0A327VZX3</accession>
<organism evidence="3 4">
    <name type="scientific">Chitinophaga dinghuensis</name>
    <dbReference type="NCBI Taxonomy" id="1539050"/>
    <lineage>
        <taxon>Bacteria</taxon>
        <taxon>Pseudomonadati</taxon>
        <taxon>Bacteroidota</taxon>
        <taxon>Chitinophagia</taxon>
        <taxon>Chitinophagales</taxon>
        <taxon>Chitinophagaceae</taxon>
        <taxon>Chitinophaga</taxon>
    </lineage>
</organism>
<reference evidence="3 4" key="1">
    <citation type="submission" date="2018-06" db="EMBL/GenBank/DDBJ databases">
        <title>Genomic Encyclopedia of Archaeal and Bacterial Type Strains, Phase II (KMG-II): from individual species to whole genera.</title>
        <authorList>
            <person name="Goeker M."/>
        </authorList>
    </citation>
    <scope>NUCLEOTIDE SEQUENCE [LARGE SCALE GENOMIC DNA]</scope>
    <source>
        <strain evidence="3 4">DSM 29821</strain>
    </source>
</reference>
<comment type="caution">
    <text evidence="3">The sequence shown here is derived from an EMBL/GenBank/DDBJ whole genome shotgun (WGS) entry which is preliminary data.</text>
</comment>
<dbReference type="Pfam" id="PF24644">
    <property type="entry name" value="DUF7638"/>
    <property type="match status" value="2"/>
</dbReference>